<dbReference type="RefSeq" id="WP_198877361.1">
    <property type="nucleotide sequence ID" value="NZ_JAEKMH010000003.1"/>
</dbReference>
<proteinExistence type="inferred from homology"/>
<dbReference type="GO" id="GO:0047661">
    <property type="term" value="F:amino-acid racemase activity"/>
    <property type="evidence" value="ECO:0007669"/>
    <property type="project" value="InterPro"/>
</dbReference>
<dbReference type="InterPro" id="IPR053714">
    <property type="entry name" value="Iso_Racemase_Enz_sf"/>
</dbReference>
<evidence type="ECO:0000256" key="1">
    <source>
        <dbReference type="ARBA" id="ARBA00038414"/>
    </source>
</evidence>
<dbReference type="Proteomes" id="UP000602124">
    <property type="component" value="Unassembled WGS sequence"/>
</dbReference>
<evidence type="ECO:0000313" key="2">
    <source>
        <dbReference type="EMBL" id="MBJ3785840.1"/>
    </source>
</evidence>
<organism evidence="2 3">
    <name type="scientific">Devosia sediminis</name>
    <dbReference type="NCBI Taxonomy" id="2798801"/>
    <lineage>
        <taxon>Bacteria</taxon>
        <taxon>Pseudomonadati</taxon>
        <taxon>Pseudomonadota</taxon>
        <taxon>Alphaproteobacteria</taxon>
        <taxon>Hyphomicrobiales</taxon>
        <taxon>Devosiaceae</taxon>
        <taxon>Devosia</taxon>
    </lineage>
</organism>
<keyword evidence="3" id="KW-1185">Reference proteome</keyword>
<protein>
    <submittedName>
        <fullName evidence="2">Arylsulfatase</fullName>
    </submittedName>
</protein>
<comment type="caution">
    <text evidence="2">The sequence shown here is derived from an EMBL/GenBank/DDBJ whole genome shotgun (WGS) entry which is preliminary data.</text>
</comment>
<dbReference type="InterPro" id="IPR015942">
    <property type="entry name" value="Asp/Glu/hydantoin_racemase"/>
</dbReference>
<dbReference type="Gene3D" id="3.40.50.12500">
    <property type="match status" value="1"/>
</dbReference>
<evidence type="ECO:0000313" key="3">
    <source>
        <dbReference type="Proteomes" id="UP000602124"/>
    </source>
</evidence>
<sequence>MDPVRAAFAAHWPEAELVNLLDDSLSADRAREPELTGKMIDRFVSFGRYGAGLGADGILVTCSAFGPAIAQLAESVSIPVLKPNEAMFRAALDRSKRIAMLATFAPAVPTMEAEFADFVRESGGEATLDTTVVDGAMAALQAEDAEGHHARVATAAASLGAYDVIMLAQFSMAQAAERVRKVTDTPVLTAPDAAVRRMKTLVLGEV</sequence>
<accession>A0A934J132</accession>
<dbReference type="Pfam" id="PF01177">
    <property type="entry name" value="Asp_Glu_race"/>
    <property type="match status" value="1"/>
</dbReference>
<name>A0A934J132_9HYPH</name>
<dbReference type="AlphaFoldDB" id="A0A934J132"/>
<reference evidence="2" key="1">
    <citation type="submission" date="2020-12" db="EMBL/GenBank/DDBJ databases">
        <title>Devosia sp. MSA67 isolated from Mo River.</title>
        <authorList>
            <person name="Ma F."/>
            <person name="Zi Z."/>
        </authorList>
    </citation>
    <scope>NUCLEOTIDE SEQUENCE</scope>
    <source>
        <strain evidence="2">MSA67</strain>
    </source>
</reference>
<comment type="similarity">
    <text evidence="1">Belongs to the HyuE racemase family.</text>
</comment>
<dbReference type="EMBL" id="JAEKMH010000003">
    <property type="protein sequence ID" value="MBJ3785840.1"/>
    <property type="molecule type" value="Genomic_DNA"/>
</dbReference>
<gene>
    <name evidence="2" type="ORF">JEQ47_14025</name>
</gene>